<dbReference type="SUPFAM" id="SSF51556">
    <property type="entry name" value="Metallo-dependent hydrolases"/>
    <property type="match status" value="1"/>
</dbReference>
<gene>
    <name evidence="5" type="ORF">G7Z17_g910</name>
</gene>
<keyword evidence="6" id="KW-1185">Reference proteome</keyword>
<dbReference type="GO" id="GO:0016831">
    <property type="term" value="F:carboxy-lyase activity"/>
    <property type="evidence" value="ECO:0007669"/>
    <property type="project" value="UniProtKB-KW"/>
</dbReference>
<dbReference type="OrthoDB" id="432010at2759"/>
<evidence type="ECO:0000313" key="6">
    <source>
        <dbReference type="Proteomes" id="UP000722485"/>
    </source>
</evidence>
<reference evidence="5" key="1">
    <citation type="submission" date="2020-03" db="EMBL/GenBank/DDBJ databases">
        <title>Draft Genome Sequence of Cylindrodendrum hubeiense.</title>
        <authorList>
            <person name="Buettner E."/>
            <person name="Kellner H."/>
        </authorList>
    </citation>
    <scope>NUCLEOTIDE SEQUENCE</scope>
    <source>
        <strain evidence="5">IHI 201604</strain>
    </source>
</reference>
<feature type="domain" description="Amidohydrolase-related" evidence="4">
    <location>
        <begin position="68"/>
        <end position="331"/>
    </location>
</feature>
<evidence type="ECO:0000313" key="5">
    <source>
        <dbReference type="EMBL" id="KAF7557098.1"/>
    </source>
</evidence>
<dbReference type="GO" id="GO:0016787">
    <property type="term" value="F:hydrolase activity"/>
    <property type="evidence" value="ECO:0007669"/>
    <property type="project" value="InterPro"/>
</dbReference>
<dbReference type="InterPro" id="IPR006680">
    <property type="entry name" value="Amidohydro-rel"/>
</dbReference>
<evidence type="ECO:0000259" key="4">
    <source>
        <dbReference type="Pfam" id="PF04909"/>
    </source>
</evidence>
<comment type="similarity">
    <text evidence="3">Belongs to the metallo-dependent hydrolases superfamily.</text>
</comment>
<dbReference type="AlphaFoldDB" id="A0A9P5LLU9"/>
<evidence type="ECO:0000256" key="2">
    <source>
        <dbReference type="ARBA" id="ARBA00023239"/>
    </source>
</evidence>
<dbReference type="GO" id="GO:0005829">
    <property type="term" value="C:cytosol"/>
    <property type="evidence" value="ECO:0007669"/>
    <property type="project" value="TreeGrafter"/>
</dbReference>
<accession>A0A9P5LLU9</accession>
<dbReference type="Proteomes" id="UP000722485">
    <property type="component" value="Unassembled WGS sequence"/>
</dbReference>
<comment type="caution">
    <text evidence="5">The sequence shown here is derived from an EMBL/GenBank/DDBJ whole genome shotgun (WGS) entry which is preliminary data.</text>
</comment>
<dbReference type="GO" id="GO:0019748">
    <property type="term" value="P:secondary metabolic process"/>
    <property type="evidence" value="ECO:0007669"/>
    <property type="project" value="TreeGrafter"/>
</dbReference>
<name>A0A9P5LLU9_9HYPO</name>
<proteinExistence type="inferred from homology"/>
<evidence type="ECO:0000256" key="3">
    <source>
        <dbReference type="RuleBase" id="RU366045"/>
    </source>
</evidence>
<dbReference type="Gene3D" id="3.20.20.140">
    <property type="entry name" value="Metal-dependent hydrolases"/>
    <property type="match status" value="1"/>
</dbReference>
<sequence length="332" mass="37014">MSVSKIQKIALEEAFTLPELASKTRLFTGPNGAQDLARDLLDIQGTRLERMKASGISLMILSLTSPGPQDEADPEKALALARRANDFLAGEVEKNPSSFAGLASLSMHDPETAAFEARRAVKSLGLVGIIVNDFQTVSADGEQIIFYDQPEWDFFWKEITELDVPVYIHPRLTTPDISKKFLDGRPGLRGSAYFFSVGVSLHVLGLYVNGVFERFPKLQIVVGHMGEHLLLPLWRIDHRLGYNTGALKPKTQKTFREVIKTNISITTSGHYGTPALLYAIQEIGIDRIMFSIDYPYETLEEGPKWFDDITELSQGQKEQIASGNAKRLFKLN</sequence>
<keyword evidence="1 3" id="KW-0210">Decarboxylase</keyword>
<dbReference type="EMBL" id="JAANBB010000007">
    <property type="protein sequence ID" value="KAF7557098.1"/>
    <property type="molecule type" value="Genomic_DNA"/>
</dbReference>
<dbReference type="PANTHER" id="PTHR21240">
    <property type="entry name" value="2-AMINO-3-CARBOXYLMUCONATE-6-SEMIALDEHYDE DECARBOXYLASE"/>
    <property type="match status" value="1"/>
</dbReference>
<dbReference type="InterPro" id="IPR032465">
    <property type="entry name" value="ACMSD"/>
</dbReference>
<evidence type="ECO:0000256" key="1">
    <source>
        <dbReference type="ARBA" id="ARBA00022793"/>
    </source>
</evidence>
<organism evidence="5 6">
    <name type="scientific">Cylindrodendrum hubeiense</name>
    <dbReference type="NCBI Taxonomy" id="595255"/>
    <lineage>
        <taxon>Eukaryota</taxon>
        <taxon>Fungi</taxon>
        <taxon>Dikarya</taxon>
        <taxon>Ascomycota</taxon>
        <taxon>Pezizomycotina</taxon>
        <taxon>Sordariomycetes</taxon>
        <taxon>Hypocreomycetidae</taxon>
        <taxon>Hypocreales</taxon>
        <taxon>Nectriaceae</taxon>
        <taxon>Cylindrodendrum</taxon>
    </lineage>
</organism>
<dbReference type="PANTHER" id="PTHR21240:SF31">
    <property type="entry name" value="AMIDOHYDROLASE FAMILY PROTEIN (AFU_ORTHOLOGUE AFUA_7G05840)"/>
    <property type="match status" value="1"/>
</dbReference>
<dbReference type="InterPro" id="IPR032466">
    <property type="entry name" value="Metal_Hydrolase"/>
</dbReference>
<dbReference type="Pfam" id="PF04909">
    <property type="entry name" value="Amidohydro_2"/>
    <property type="match status" value="1"/>
</dbReference>
<protein>
    <recommendedName>
        <fullName evidence="4">Amidohydrolase-related domain-containing protein</fullName>
    </recommendedName>
</protein>
<keyword evidence="2 3" id="KW-0456">Lyase</keyword>